<comment type="caution">
    <text evidence="2">The sequence shown here is derived from an EMBL/GenBank/DDBJ whole genome shotgun (WGS) entry which is preliminary data.</text>
</comment>
<sequence length="179" mass="20311">MKSSTFQTDETVDLHVAWLIQRERQKRIEKRRGIGSVIFVIGIPLAILGFAMSLVAYSEIVGKDTIPSFRITGPVFIVVAFVMFIIGAVLAEVLSIRRTRKQQYEVESIELQTEFLQEKDNASKEDSSVVEITRDNVRRSGDESLFQQFKRSSSVISESLANMIPSRNCKIEPHECEEV</sequence>
<keyword evidence="3" id="KW-1185">Reference proteome</keyword>
<keyword evidence="1" id="KW-1133">Transmembrane helix</keyword>
<dbReference type="AlphaFoldDB" id="A0A210QAA0"/>
<dbReference type="Proteomes" id="UP000242188">
    <property type="component" value="Unassembled WGS sequence"/>
</dbReference>
<gene>
    <name evidence="2" type="ORF">KP79_PYT05955</name>
</gene>
<accession>A0A210QAA0</accession>
<dbReference type="EMBL" id="NEDP02004422">
    <property type="protein sequence ID" value="OWF45653.1"/>
    <property type="molecule type" value="Genomic_DNA"/>
</dbReference>
<organism evidence="2 3">
    <name type="scientific">Mizuhopecten yessoensis</name>
    <name type="common">Japanese scallop</name>
    <name type="synonym">Patinopecten yessoensis</name>
    <dbReference type="NCBI Taxonomy" id="6573"/>
    <lineage>
        <taxon>Eukaryota</taxon>
        <taxon>Metazoa</taxon>
        <taxon>Spiralia</taxon>
        <taxon>Lophotrochozoa</taxon>
        <taxon>Mollusca</taxon>
        <taxon>Bivalvia</taxon>
        <taxon>Autobranchia</taxon>
        <taxon>Pteriomorphia</taxon>
        <taxon>Pectinida</taxon>
        <taxon>Pectinoidea</taxon>
        <taxon>Pectinidae</taxon>
        <taxon>Mizuhopecten</taxon>
    </lineage>
</organism>
<feature type="transmembrane region" description="Helical" evidence="1">
    <location>
        <begin position="34"/>
        <end position="55"/>
    </location>
</feature>
<name>A0A210QAA0_MIZYE</name>
<reference evidence="2 3" key="1">
    <citation type="journal article" date="2017" name="Nat. Ecol. Evol.">
        <title>Scallop genome provides insights into evolution of bilaterian karyotype and development.</title>
        <authorList>
            <person name="Wang S."/>
            <person name="Zhang J."/>
            <person name="Jiao W."/>
            <person name="Li J."/>
            <person name="Xun X."/>
            <person name="Sun Y."/>
            <person name="Guo X."/>
            <person name="Huan P."/>
            <person name="Dong B."/>
            <person name="Zhang L."/>
            <person name="Hu X."/>
            <person name="Sun X."/>
            <person name="Wang J."/>
            <person name="Zhao C."/>
            <person name="Wang Y."/>
            <person name="Wang D."/>
            <person name="Huang X."/>
            <person name="Wang R."/>
            <person name="Lv J."/>
            <person name="Li Y."/>
            <person name="Zhang Z."/>
            <person name="Liu B."/>
            <person name="Lu W."/>
            <person name="Hui Y."/>
            <person name="Liang J."/>
            <person name="Zhou Z."/>
            <person name="Hou R."/>
            <person name="Li X."/>
            <person name="Liu Y."/>
            <person name="Li H."/>
            <person name="Ning X."/>
            <person name="Lin Y."/>
            <person name="Zhao L."/>
            <person name="Xing Q."/>
            <person name="Dou J."/>
            <person name="Li Y."/>
            <person name="Mao J."/>
            <person name="Guo H."/>
            <person name="Dou H."/>
            <person name="Li T."/>
            <person name="Mu C."/>
            <person name="Jiang W."/>
            <person name="Fu Q."/>
            <person name="Fu X."/>
            <person name="Miao Y."/>
            <person name="Liu J."/>
            <person name="Yu Q."/>
            <person name="Li R."/>
            <person name="Liao H."/>
            <person name="Li X."/>
            <person name="Kong Y."/>
            <person name="Jiang Z."/>
            <person name="Chourrout D."/>
            <person name="Li R."/>
            <person name="Bao Z."/>
        </authorList>
    </citation>
    <scope>NUCLEOTIDE SEQUENCE [LARGE SCALE GENOMIC DNA]</scope>
    <source>
        <strain evidence="2 3">PY_sf001</strain>
    </source>
</reference>
<keyword evidence="1" id="KW-0812">Transmembrane</keyword>
<proteinExistence type="predicted"/>
<dbReference type="OrthoDB" id="10379548at2759"/>
<evidence type="ECO:0000256" key="1">
    <source>
        <dbReference type="SAM" id="Phobius"/>
    </source>
</evidence>
<keyword evidence="1" id="KW-0472">Membrane</keyword>
<evidence type="ECO:0000313" key="2">
    <source>
        <dbReference type="EMBL" id="OWF45653.1"/>
    </source>
</evidence>
<protein>
    <submittedName>
        <fullName evidence="2">Uncharacterized protein</fullName>
    </submittedName>
</protein>
<feature type="transmembrane region" description="Helical" evidence="1">
    <location>
        <begin position="75"/>
        <end position="94"/>
    </location>
</feature>
<evidence type="ECO:0000313" key="3">
    <source>
        <dbReference type="Proteomes" id="UP000242188"/>
    </source>
</evidence>